<evidence type="ECO:0000313" key="9">
    <source>
        <dbReference type="EMBL" id="CAB3267120.1"/>
    </source>
</evidence>
<evidence type="ECO:0000256" key="5">
    <source>
        <dbReference type="ARBA" id="ARBA00022989"/>
    </source>
</evidence>
<keyword evidence="6 7" id="KW-0472">Membrane</keyword>
<feature type="signal peptide" evidence="8">
    <location>
        <begin position="1"/>
        <end position="20"/>
    </location>
</feature>
<feature type="transmembrane region" description="Helical" evidence="7">
    <location>
        <begin position="548"/>
        <end position="567"/>
    </location>
</feature>
<feature type="chain" id="PRO_5026228088" evidence="8">
    <location>
        <begin position="21"/>
        <end position="611"/>
    </location>
</feature>
<dbReference type="Pfam" id="PF12036">
    <property type="entry name" value="DUF3522"/>
    <property type="match status" value="1"/>
</dbReference>
<feature type="transmembrane region" description="Helical" evidence="7">
    <location>
        <begin position="487"/>
        <end position="509"/>
    </location>
</feature>
<keyword evidence="4 7" id="KW-0812">Transmembrane</keyword>
<dbReference type="PANTHER" id="PTHR14319:SF3">
    <property type="entry name" value="TRANSMEMBRANE PROTEIN-LIKE PROTEIN"/>
    <property type="match status" value="1"/>
</dbReference>
<comment type="subcellular location">
    <subcellularLocation>
        <location evidence="1">Cell membrane</location>
        <topology evidence="1">Multi-pass membrane protein</topology>
    </subcellularLocation>
</comment>
<comment type="similarity">
    <text evidence="2">Belongs to the TMEM8 family.</text>
</comment>
<evidence type="ECO:0000256" key="4">
    <source>
        <dbReference type="ARBA" id="ARBA00022692"/>
    </source>
</evidence>
<feature type="transmembrane region" description="Helical" evidence="7">
    <location>
        <begin position="376"/>
        <end position="398"/>
    </location>
</feature>
<dbReference type="InterPro" id="IPR021910">
    <property type="entry name" value="NGX6/PGAP6/MYMK"/>
</dbReference>
<keyword evidence="3" id="KW-1003">Cell membrane</keyword>
<evidence type="ECO:0000256" key="1">
    <source>
        <dbReference type="ARBA" id="ARBA00004651"/>
    </source>
</evidence>
<evidence type="ECO:0000256" key="7">
    <source>
        <dbReference type="SAM" id="Phobius"/>
    </source>
</evidence>
<feature type="transmembrane region" description="Helical" evidence="7">
    <location>
        <begin position="521"/>
        <end position="542"/>
    </location>
</feature>
<evidence type="ECO:0000256" key="6">
    <source>
        <dbReference type="ARBA" id="ARBA00023136"/>
    </source>
</evidence>
<evidence type="ECO:0000256" key="3">
    <source>
        <dbReference type="ARBA" id="ARBA00022475"/>
    </source>
</evidence>
<organism evidence="9">
    <name type="scientific">Phallusia mammillata</name>
    <dbReference type="NCBI Taxonomy" id="59560"/>
    <lineage>
        <taxon>Eukaryota</taxon>
        <taxon>Metazoa</taxon>
        <taxon>Chordata</taxon>
        <taxon>Tunicata</taxon>
        <taxon>Ascidiacea</taxon>
        <taxon>Phlebobranchia</taxon>
        <taxon>Ascidiidae</taxon>
        <taxon>Phallusia</taxon>
    </lineage>
</organism>
<evidence type="ECO:0000256" key="8">
    <source>
        <dbReference type="SAM" id="SignalP"/>
    </source>
</evidence>
<keyword evidence="5 7" id="KW-1133">Transmembrane helix</keyword>
<dbReference type="PANTHER" id="PTHR14319">
    <property type="entry name" value="FIVE-SPAN TRANSMEMBRANE PROTEIN M83"/>
    <property type="match status" value="1"/>
</dbReference>
<feature type="transmembrane region" description="Helical" evidence="7">
    <location>
        <begin position="405"/>
        <end position="425"/>
    </location>
</feature>
<evidence type="ECO:0000256" key="2">
    <source>
        <dbReference type="ARBA" id="ARBA00005542"/>
    </source>
</evidence>
<dbReference type="GO" id="GO:0005886">
    <property type="term" value="C:plasma membrane"/>
    <property type="evidence" value="ECO:0007669"/>
    <property type="project" value="UniProtKB-SubCell"/>
</dbReference>
<accession>A0A6F9DVT9</accession>
<keyword evidence="8" id="KW-0732">Signal</keyword>
<dbReference type="PROSITE" id="PS51257">
    <property type="entry name" value="PROKAR_LIPOPROTEIN"/>
    <property type="match status" value="1"/>
</dbReference>
<dbReference type="AlphaFoldDB" id="A0A6F9DVT9"/>
<proteinExistence type="evidence at transcript level"/>
<gene>
    <name evidence="9" type="primary">Tmem8b</name>
</gene>
<sequence length="611" mass="68013">MYWIKFTLGAIILSYSCATASNDTKLFEFGPKQLHRFDNIGDQEIFHWDFDFPNKYLLRFSGTVNQTGGGFSVHCADTVVHLLVRKGALPIPNPLQTIVPENTFVQSISLQSNNTFTISQSQELFYDVIIDPSDNKTAGHYFASVFLPNQEETIDVAGLTKECKYYAKIQVYNQTGDSGTTDVTPATGNTTKLIRRENGLFNVQFNSDSATFNASSDTQQLFEWEILPVKDSGGIMRITVESKPSEDTTSYLVEACVNQLEYIASDNCNSGQLLTLNGTSGGERDTWHFPYPIAGPWYLTTTFKCHGNTSNNCQAEVDLRVSVGSCIDGCHSNKGQGSCGLYRTDEILFLSCSCKVGWRGIACNDGTEALSYGEQLLQTLLLTLSNFMFLPCVALAIYRKFYTEALVYFFVAFMSSFYHACDQPGAAVYCIMKYETLQFSDFLSSVSAIWFTLVAVAKPPQRIESWLHVAGCLGFAVGVSYDRFSVWTVVIPGVIGVVMVIAAWGLQCHNRHACYPSKKKIFLSYIPGLACAGTGLALYAFVETSDNYYIVHSLWHILMATAVLFLLPIGPKYKEGQSYNTNKIDLQRQPFALEPSDNMYHSYSDTNLHVD</sequence>
<dbReference type="EMBL" id="LR791258">
    <property type="protein sequence ID" value="CAB3267120.1"/>
    <property type="molecule type" value="mRNA"/>
</dbReference>
<reference evidence="9" key="1">
    <citation type="submission" date="2020-04" db="EMBL/GenBank/DDBJ databases">
        <authorList>
            <person name="Neveu A P."/>
        </authorList>
    </citation>
    <scope>NUCLEOTIDE SEQUENCE</scope>
    <source>
        <tissue evidence="9">Whole embryo</tissue>
    </source>
</reference>
<name>A0A6F9DVT9_9ASCI</name>
<protein>
    <submittedName>
        <fullName evidence="9">Transmembrane protein 8B-like</fullName>
    </submittedName>
</protein>